<comment type="caution">
    <text evidence="1">The sequence shown here is derived from an EMBL/GenBank/DDBJ whole genome shotgun (WGS) entry which is preliminary data.</text>
</comment>
<organism evidence="1 2">
    <name type="scientific">Handelsmanbacteria sp. (strain RIFCSPLOWO2_12_FULL_64_10)</name>
    <dbReference type="NCBI Taxonomy" id="1817868"/>
    <lineage>
        <taxon>Bacteria</taxon>
        <taxon>Candidatus Handelsmaniibacteriota</taxon>
    </lineage>
</organism>
<dbReference type="EMBL" id="MFKF01000439">
    <property type="protein sequence ID" value="OGG43304.1"/>
    <property type="molecule type" value="Genomic_DNA"/>
</dbReference>
<accession>A0A1F6C286</accession>
<reference evidence="1 2" key="1">
    <citation type="journal article" date="2016" name="Nat. Commun.">
        <title>Thousands of microbial genomes shed light on interconnected biogeochemical processes in an aquifer system.</title>
        <authorList>
            <person name="Anantharaman K."/>
            <person name="Brown C.T."/>
            <person name="Hug L.A."/>
            <person name="Sharon I."/>
            <person name="Castelle C.J."/>
            <person name="Probst A.J."/>
            <person name="Thomas B.C."/>
            <person name="Singh A."/>
            <person name="Wilkins M.J."/>
            <person name="Karaoz U."/>
            <person name="Brodie E.L."/>
            <person name="Williams K.H."/>
            <person name="Hubbard S.S."/>
            <person name="Banfield J.F."/>
        </authorList>
    </citation>
    <scope>NUCLEOTIDE SEQUENCE [LARGE SCALE GENOMIC DNA]</scope>
    <source>
        <strain evidence="2">RIFCSPLOWO2_12_FULL_64_10</strain>
    </source>
</reference>
<dbReference type="Proteomes" id="UP000178606">
    <property type="component" value="Unassembled WGS sequence"/>
</dbReference>
<evidence type="ECO:0000313" key="2">
    <source>
        <dbReference type="Proteomes" id="UP000178606"/>
    </source>
</evidence>
<sequence>MVPQHRFQRPSLSSVKACFEKVHEASEKVYHGGGVWGKRMLGEAYPPMYRNTAWRMIGYAEALKVEDNELYRKRLMEGGEYLLREQQANGSYLWWCYETHGHPDTDHLLYCTANPGVALLEVYRLTRDERFLAASGRAADWAARHGISRNNNYNSFAVWHLCEHNRVTGGQKCLEAAIHRNREGASPRQLPNGAWAGHNAWIFYHALIIRGFAALYGALPDGHEIRRELREPVIMALNHLIEEQRENGHFRSCFDPEEWEKSRDPKSHYSVHKPDIFDACALQALVCVQDWTDFDTTNALCGALASPMPEDLDGQGMPHLAYGAGYRWLAGQK</sequence>
<proteinExistence type="predicted"/>
<name>A0A1F6C286_HANXR</name>
<dbReference type="InterPro" id="IPR008928">
    <property type="entry name" value="6-hairpin_glycosidase_sf"/>
</dbReference>
<dbReference type="AlphaFoldDB" id="A0A1F6C286"/>
<dbReference type="SUPFAM" id="SSF48208">
    <property type="entry name" value="Six-hairpin glycosidases"/>
    <property type="match status" value="1"/>
</dbReference>
<gene>
    <name evidence="1" type="ORF">A3F84_21490</name>
</gene>
<protein>
    <submittedName>
        <fullName evidence="1">Uncharacterized protein</fullName>
    </submittedName>
</protein>
<dbReference type="Gene3D" id="1.50.10.20">
    <property type="match status" value="1"/>
</dbReference>
<dbReference type="GO" id="GO:0005975">
    <property type="term" value="P:carbohydrate metabolic process"/>
    <property type="evidence" value="ECO:0007669"/>
    <property type="project" value="InterPro"/>
</dbReference>
<evidence type="ECO:0000313" key="1">
    <source>
        <dbReference type="EMBL" id="OGG43304.1"/>
    </source>
</evidence>